<dbReference type="Pfam" id="PF22435">
    <property type="entry name" value="MRM3-like_sub_bind"/>
    <property type="match status" value="1"/>
</dbReference>
<keyword evidence="2 6" id="KW-0489">Methyltransferase</keyword>
<dbReference type="CDD" id="cd18095">
    <property type="entry name" value="SpoU-like_rRNA-MTase"/>
    <property type="match status" value="1"/>
</dbReference>
<dbReference type="InterPro" id="IPR029028">
    <property type="entry name" value="Alpha/beta_knot_MTases"/>
</dbReference>
<dbReference type="PANTHER" id="PTHR43191">
    <property type="entry name" value="RRNA METHYLTRANSFERASE 3"/>
    <property type="match status" value="1"/>
</dbReference>
<dbReference type="InterPro" id="IPR029026">
    <property type="entry name" value="tRNA_m1G_MTases_N"/>
</dbReference>
<sequence length="253" mass="26846">MERVTSRNNPLAAHFKKLRGSRSYRRETGCFFCEGPKMLSEALRWEAALLTVVAVEGVSLPPLPGAVRQVTVPQSLLQALADTETPQGVLFVCSMPSLVPPLKLGGGRYLVLDGVQDPGNVGTILRTADAFGADGVFLVNGCADPFSPKTVRSTMGAIFRLPVWETDAASLRDLLREAGIPLFAATLSPEASDVRSADLSRAAVVIGSEGSGVSKEVLGLVDRSIMIPMTSRCESLNAAAAAAVTLWEMFRAT</sequence>
<dbReference type="Pfam" id="PF00588">
    <property type="entry name" value="SpoU_methylase"/>
    <property type="match status" value="1"/>
</dbReference>
<dbReference type="EMBL" id="VSSQ01003124">
    <property type="protein sequence ID" value="MPM19166.1"/>
    <property type="molecule type" value="Genomic_DNA"/>
</dbReference>
<comment type="caution">
    <text evidence="6">The sequence shown here is derived from an EMBL/GenBank/DDBJ whole genome shotgun (WGS) entry which is preliminary data.</text>
</comment>
<feature type="domain" description="MRM3-like substrate binding" evidence="5">
    <location>
        <begin position="16"/>
        <end position="90"/>
    </location>
</feature>
<dbReference type="GO" id="GO:0003723">
    <property type="term" value="F:RNA binding"/>
    <property type="evidence" value="ECO:0007669"/>
    <property type="project" value="InterPro"/>
</dbReference>
<evidence type="ECO:0000256" key="1">
    <source>
        <dbReference type="ARBA" id="ARBA00007228"/>
    </source>
</evidence>
<proteinExistence type="inferred from homology"/>
<feature type="domain" description="tRNA/rRNA methyltransferase SpoU type" evidence="4">
    <location>
        <begin position="109"/>
        <end position="246"/>
    </location>
</feature>
<reference evidence="6" key="1">
    <citation type="submission" date="2019-08" db="EMBL/GenBank/DDBJ databases">
        <authorList>
            <person name="Kucharzyk K."/>
            <person name="Murdoch R.W."/>
            <person name="Higgins S."/>
            <person name="Loffler F."/>
        </authorList>
    </citation>
    <scope>NUCLEOTIDE SEQUENCE</scope>
</reference>
<dbReference type="PANTHER" id="PTHR43191:SF2">
    <property type="entry name" value="RRNA METHYLTRANSFERASE 3, MITOCHONDRIAL"/>
    <property type="match status" value="1"/>
</dbReference>
<evidence type="ECO:0000256" key="2">
    <source>
        <dbReference type="ARBA" id="ARBA00022603"/>
    </source>
</evidence>
<gene>
    <name evidence="6" type="primary">rlmB_22</name>
    <name evidence="6" type="ORF">SDC9_65584</name>
</gene>
<comment type="similarity">
    <text evidence="1">Belongs to the class IV-like SAM-binding methyltransferase superfamily. RNA methyltransferase TrmH family.</text>
</comment>
<dbReference type="GO" id="GO:0032259">
    <property type="term" value="P:methylation"/>
    <property type="evidence" value="ECO:0007669"/>
    <property type="project" value="UniProtKB-KW"/>
</dbReference>
<dbReference type="InterPro" id="IPR053888">
    <property type="entry name" value="MRM3-like_sub_bind"/>
</dbReference>
<evidence type="ECO:0000259" key="4">
    <source>
        <dbReference type="Pfam" id="PF00588"/>
    </source>
</evidence>
<dbReference type="SUPFAM" id="SSF55315">
    <property type="entry name" value="L30e-like"/>
    <property type="match status" value="1"/>
</dbReference>
<evidence type="ECO:0000313" key="6">
    <source>
        <dbReference type="EMBL" id="MPM19166.1"/>
    </source>
</evidence>
<name>A0A644XSG7_9ZZZZ</name>
<dbReference type="InterPro" id="IPR029064">
    <property type="entry name" value="Ribosomal_eL30-like_sf"/>
</dbReference>
<dbReference type="GO" id="GO:0008173">
    <property type="term" value="F:RNA methyltransferase activity"/>
    <property type="evidence" value="ECO:0007669"/>
    <property type="project" value="InterPro"/>
</dbReference>
<evidence type="ECO:0000259" key="5">
    <source>
        <dbReference type="Pfam" id="PF22435"/>
    </source>
</evidence>
<evidence type="ECO:0000256" key="3">
    <source>
        <dbReference type="ARBA" id="ARBA00022679"/>
    </source>
</evidence>
<dbReference type="EC" id="2.1.1.185" evidence="6"/>
<dbReference type="InterPro" id="IPR051259">
    <property type="entry name" value="rRNA_Methyltransferase"/>
</dbReference>
<dbReference type="SUPFAM" id="SSF75217">
    <property type="entry name" value="alpha/beta knot"/>
    <property type="match status" value="1"/>
</dbReference>
<protein>
    <submittedName>
        <fullName evidence="6">23S rRNA (Guanosine-2'-O-)-methyltransferase RlmB</fullName>
        <ecNumber evidence="6">2.1.1.185</ecNumber>
    </submittedName>
</protein>
<keyword evidence="3 6" id="KW-0808">Transferase</keyword>
<accession>A0A644XSG7</accession>
<dbReference type="InterPro" id="IPR001537">
    <property type="entry name" value="SpoU_MeTrfase"/>
</dbReference>
<organism evidence="6">
    <name type="scientific">bioreactor metagenome</name>
    <dbReference type="NCBI Taxonomy" id="1076179"/>
    <lineage>
        <taxon>unclassified sequences</taxon>
        <taxon>metagenomes</taxon>
        <taxon>ecological metagenomes</taxon>
    </lineage>
</organism>
<dbReference type="Gene3D" id="3.30.1330.30">
    <property type="match status" value="1"/>
</dbReference>
<dbReference type="Gene3D" id="3.40.1280.10">
    <property type="match status" value="1"/>
</dbReference>
<dbReference type="AlphaFoldDB" id="A0A644XSG7"/>
<dbReference type="GO" id="GO:0006396">
    <property type="term" value="P:RNA processing"/>
    <property type="evidence" value="ECO:0007669"/>
    <property type="project" value="InterPro"/>
</dbReference>